<dbReference type="OrthoDB" id="9801773at2"/>
<keyword evidence="5" id="KW-1185">Reference proteome</keyword>
<dbReference type="PANTHER" id="PTHR11092">
    <property type="entry name" value="SUGAR NUCLEOTIDE EPIMERASE RELATED"/>
    <property type="match status" value="1"/>
</dbReference>
<evidence type="ECO:0000256" key="1">
    <source>
        <dbReference type="ARBA" id="ARBA00009353"/>
    </source>
</evidence>
<comment type="similarity">
    <text evidence="1">Belongs to the NAD(P)-dependent epimerase/dehydratase family. SDR39U1 subfamily.</text>
</comment>
<gene>
    <name evidence="4" type="ORF">FFV09_09555</name>
</gene>
<dbReference type="NCBIfam" id="TIGR01777">
    <property type="entry name" value="yfcH"/>
    <property type="match status" value="1"/>
</dbReference>
<proteinExistence type="inferred from homology"/>
<feature type="domain" description="DUF1731" evidence="3">
    <location>
        <begin position="253"/>
        <end position="302"/>
    </location>
</feature>
<feature type="domain" description="NAD-dependent epimerase/dehydratase" evidence="2">
    <location>
        <begin position="14"/>
        <end position="216"/>
    </location>
</feature>
<dbReference type="Pfam" id="PF08338">
    <property type="entry name" value="DUF1731"/>
    <property type="match status" value="1"/>
</dbReference>
<evidence type="ECO:0000259" key="2">
    <source>
        <dbReference type="Pfam" id="PF01370"/>
    </source>
</evidence>
<dbReference type="Proteomes" id="UP000316968">
    <property type="component" value="Chromosome"/>
</dbReference>
<dbReference type="RefSeq" id="WP_141447621.1">
    <property type="nucleotide sequence ID" value="NZ_CP041217.1"/>
</dbReference>
<dbReference type="Gene3D" id="3.40.50.720">
    <property type="entry name" value="NAD(P)-binding Rossmann-like Domain"/>
    <property type="match status" value="1"/>
</dbReference>
<dbReference type="InterPro" id="IPR001509">
    <property type="entry name" value="Epimerase_deHydtase"/>
</dbReference>
<protein>
    <submittedName>
        <fullName evidence="4">TIGR01777 family protein</fullName>
    </submittedName>
</protein>
<dbReference type="AlphaFoldDB" id="A0A4Y6UVB3"/>
<dbReference type="InterPro" id="IPR010099">
    <property type="entry name" value="SDR39U1"/>
</dbReference>
<dbReference type="KEGG" id="saca:FFV09_09555"/>
<dbReference type="Pfam" id="PF01370">
    <property type="entry name" value="Epimerase"/>
    <property type="match status" value="1"/>
</dbReference>
<accession>A0A4Y6UVB3</accession>
<dbReference type="InterPro" id="IPR013549">
    <property type="entry name" value="DUF1731"/>
</dbReference>
<evidence type="ECO:0000313" key="5">
    <source>
        <dbReference type="Proteomes" id="UP000316968"/>
    </source>
</evidence>
<dbReference type="InterPro" id="IPR036291">
    <property type="entry name" value="NAD(P)-bd_dom_sf"/>
</dbReference>
<dbReference type="EMBL" id="CP041217">
    <property type="protein sequence ID" value="QDH21074.1"/>
    <property type="molecule type" value="Genomic_DNA"/>
</dbReference>
<dbReference type="SUPFAM" id="SSF51735">
    <property type="entry name" value="NAD(P)-binding Rossmann-fold domains"/>
    <property type="match status" value="1"/>
</dbReference>
<evidence type="ECO:0000259" key="3">
    <source>
        <dbReference type="Pfam" id="PF08338"/>
    </source>
</evidence>
<evidence type="ECO:0000313" key="4">
    <source>
        <dbReference type="EMBL" id="QDH21074.1"/>
    </source>
</evidence>
<reference evidence="4 5" key="1">
    <citation type="submission" date="2019-06" db="EMBL/GenBank/DDBJ databases">
        <title>Saccharibacillus brassicae sp. nov., an endophytic bacterium isolated from Chinese cabbage seeds (Brassica pekinensis).</title>
        <authorList>
            <person name="Jiang L."/>
            <person name="Lee J."/>
            <person name="Kim S.W."/>
        </authorList>
    </citation>
    <scope>NUCLEOTIDE SEQUENCE [LARGE SCALE GENOMIC DNA]</scope>
    <source>
        <strain evidence="5">KCTC 43072 / ATSA2</strain>
    </source>
</reference>
<sequence length="304" mass="33737">MTQIPLFAEPGRKIVLAGATGFIGSELQARYAKKGYDVRMISRRPGHISWDDPAAIAEALEGSALLVNLAGRSVNCRYNERNKRDILTSRTDTTRRLGEAVAACSNPPELWINSGTATIYRDARDRPMTEDGGELGSGFSVDVAKAWEEALFAADTPRTRKAVLRIAIVLGRGGGVMTPYANLVRFGLGGRQGPGDQRFSWAHLDDICRMVEFLEHRPDLSGVFNASAPEQVTNAEQMRVIREAYGRKFGLPAPVWMLRLGAVAIRTETELMLKSRWVAPERLLREGFEFRYPTLREAMADIAR</sequence>
<dbReference type="PANTHER" id="PTHR11092:SF0">
    <property type="entry name" value="EPIMERASE FAMILY PROTEIN SDR39U1"/>
    <property type="match status" value="1"/>
</dbReference>
<name>A0A4Y6UVB3_SACBS</name>
<organism evidence="4 5">
    <name type="scientific">Saccharibacillus brassicae</name>
    <dbReference type="NCBI Taxonomy" id="2583377"/>
    <lineage>
        <taxon>Bacteria</taxon>
        <taxon>Bacillati</taxon>
        <taxon>Bacillota</taxon>
        <taxon>Bacilli</taxon>
        <taxon>Bacillales</taxon>
        <taxon>Paenibacillaceae</taxon>
        <taxon>Saccharibacillus</taxon>
    </lineage>
</organism>